<dbReference type="AlphaFoldDB" id="A0A602RFP3"/>
<name>A0A602RFP3_SALET</name>
<evidence type="ECO:0000313" key="1">
    <source>
        <dbReference type="EMBL" id="ECT7627824.1"/>
    </source>
</evidence>
<proteinExistence type="predicted"/>
<accession>A0A602RFP3</accession>
<organism evidence="1">
    <name type="scientific">Salmonella enterica subsp. enterica serovar Give</name>
    <dbReference type="NCBI Taxonomy" id="46626"/>
    <lineage>
        <taxon>Bacteria</taxon>
        <taxon>Pseudomonadati</taxon>
        <taxon>Pseudomonadota</taxon>
        <taxon>Gammaproteobacteria</taxon>
        <taxon>Enterobacterales</taxon>
        <taxon>Enterobacteriaceae</taxon>
        <taxon>Salmonella</taxon>
    </lineage>
</organism>
<comment type="caution">
    <text evidence="1">The sequence shown here is derived from an EMBL/GenBank/DDBJ whole genome shotgun (WGS) entry which is preliminary data.</text>
</comment>
<protein>
    <submittedName>
        <fullName evidence="1">Uncharacterized protein</fullName>
    </submittedName>
</protein>
<reference evidence="1" key="1">
    <citation type="submission" date="2018-07" db="EMBL/GenBank/DDBJ databases">
        <authorList>
            <consortium name="GenomeTrakr network: Whole genome sequencing for foodborne pathogen traceback"/>
        </authorList>
    </citation>
    <scope>NUCLEOTIDE SEQUENCE</scope>
    <source>
        <strain evidence="1">FSIS1607123</strain>
    </source>
</reference>
<dbReference type="EMBL" id="AAKNUQ010000001">
    <property type="protein sequence ID" value="ECT7627824.1"/>
    <property type="molecule type" value="Genomic_DNA"/>
</dbReference>
<sequence length="281" mass="31184">MLFGMAELTHEIQKAFTVVSYSTHNRRKLKDAEKGLLDIIYRISEGSSQADGESDPIVNGAVTVLTQAIGKMTGRQALCAVAAIVLAAGTVGYEWINEYYKTQRHESDSQTELVEKSTKAVNQAQENVLKLLVSGQTNISREVLAHGEDGKNKLLKKIAQDPSVERVTIGQRVVTRDQLNQLNQRQAVDRIKETRRDNFYVTGVRRSGETNQDINIDVIRVSNGDSFTLKTSADITSTDEILVFSNAMAKESTVEISYLEVVENGHVSTGQLINIFHNEQE</sequence>
<gene>
    <name evidence="1" type="ORF">BCA07_00030</name>
</gene>